<reference evidence="2" key="1">
    <citation type="submission" date="2021-01" db="EMBL/GenBank/DDBJ databases">
        <authorList>
            <person name="Corre E."/>
            <person name="Pelletier E."/>
            <person name="Niang G."/>
            <person name="Scheremetjew M."/>
            <person name="Finn R."/>
            <person name="Kale V."/>
            <person name="Holt S."/>
            <person name="Cochrane G."/>
            <person name="Meng A."/>
            <person name="Brown T."/>
            <person name="Cohen L."/>
        </authorList>
    </citation>
    <scope>NUCLEOTIDE SEQUENCE</scope>
    <source>
        <strain evidence="2">308</strain>
    </source>
</reference>
<protein>
    <submittedName>
        <fullName evidence="2">Uncharacterized protein</fullName>
    </submittedName>
</protein>
<gene>
    <name evidence="2" type="ORF">CHYS00102_LOCUS20472</name>
</gene>
<organism evidence="2">
    <name type="scientific">Corethron hystrix</name>
    <dbReference type="NCBI Taxonomy" id="216773"/>
    <lineage>
        <taxon>Eukaryota</taxon>
        <taxon>Sar</taxon>
        <taxon>Stramenopiles</taxon>
        <taxon>Ochrophyta</taxon>
        <taxon>Bacillariophyta</taxon>
        <taxon>Coscinodiscophyceae</taxon>
        <taxon>Corethrophycidae</taxon>
        <taxon>Corethrales</taxon>
        <taxon>Corethraceae</taxon>
        <taxon>Corethron</taxon>
    </lineage>
</organism>
<proteinExistence type="predicted"/>
<sequence length="228" mass="24967">MLKSARFSWAHSTVALEQNAALIFSSSSATALLLGIFPKNSLFPRFALIRPLSSSDRRHRRFRDPSAHRPTKKCDPYGNAGQPLSASDVRSATNSAGIDFRWRVVPSCDDNIASPPRHLRRTFVHPSLSAGGTFVSQLSLLSEVNGHGFFSVTLRRNLGRCPLSQRTTFVVRTDVTLRTEVVGGLSYEDVHLAMLTDAEVAKDGSQGGCDVKSLLFDVMEEEGDCEGE</sequence>
<feature type="compositionally biased region" description="Basic and acidic residues" evidence="1">
    <location>
        <begin position="63"/>
        <end position="75"/>
    </location>
</feature>
<evidence type="ECO:0000256" key="1">
    <source>
        <dbReference type="SAM" id="MobiDB-lite"/>
    </source>
</evidence>
<name>A0A7S1FXI1_9STRA</name>
<evidence type="ECO:0000313" key="2">
    <source>
        <dbReference type="EMBL" id="CAD8893263.1"/>
    </source>
</evidence>
<accession>A0A7S1FXI1</accession>
<feature type="region of interest" description="Disordered" evidence="1">
    <location>
        <begin position="57"/>
        <end position="86"/>
    </location>
</feature>
<dbReference type="AlphaFoldDB" id="A0A7S1FXI1"/>
<dbReference type="EMBL" id="HBFR01028226">
    <property type="protein sequence ID" value="CAD8893263.1"/>
    <property type="molecule type" value="Transcribed_RNA"/>
</dbReference>